<dbReference type="GO" id="GO:0005524">
    <property type="term" value="F:ATP binding"/>
    <property type="evidence" value="ECO:0007669"/>
    <property type="project" value="UniProtKB-KW"/>
</dbReference>
<dbReference type="PANTHER" id="PTHR45644:SF3">
    <property type="entry name" value="FI08533P-RELATED"/>
    <property type="match status" value="1"/>
</dbReference>
<name>V7AL96_PHAVU</name>
<evidence type="ECO:0008006" key="5">
    <source>
        <dbReference type="Google" id="ProtNLM"/>
    </source>
</evidence>
<dbReference type="Proteomes" id="UP000000226">
    <property type="component" value="Chromosome 11"/>
</dbReference>
<keyword evidence="2" id="KW-0067">ATP-binding</keyword>
<organism evidence="3 4">
    <name type="scientific">Phaseolus vulgaris</name>
    <name type="common">Kidney bean</name>
    <name type="synonym">French bean</name>
    <dbReference type="NCBI Taxonomy" id="3885"/>
    <lineage>
        <taxon>Eukaryota</taxon>
        <taxon>Viridiplantae</taxon>
        <taxon>Streptophyta</taxon>
        <taxon>Embryophyta</taxon>
        <taxon>Tracheophyta</taxon>
        <taxon>Spermatophyta</taxon>
        <taxon>Magnoliopsida</taxon>
        <taxon>eudicotyledons</taxon>
        <taxon>Gunneridae</taxon>
        <taxon>Pentapetalae</taxon>
        <taxon>rosids</taxon>
        <taxon>fabids</taxon>
        <taxon>Fabales</taxon>
        <taxon>Fabaceae</taxon>
        <taxon>Papilionoideae</taxon>
        <taxon>50 kb inversion clade</taxon>
        <taxon>NPAAA clade</taxon>
        <taxon>indigoferoid/millettioid clade</taxon>
        <taxon>Phaseoleae</taxon>
        <taxon>Phaseolus</taxon>
    </lineage>
</organism>
<protein>
    <recommendedName>
        <fullName evidence="5">ATPase AAA-type core domain-containing protein</fullName>
    </recommendedName>
</protein>
<reference evidence="4" key="1">
    <citation type="journal article" date="2014" name="Nat. Genet.">
        <title>A reference genome for common bean and genome-wide analysis of dual domestications.</title>
        <authorList>
            <person name="Schmutz J."/>
            <person name="McClean P.E."/>
            <person name="Mamidi S."/>
            <person name="Wu G.A."/>
            <person name="Cannon S.B."/>
            <person name="Grimwood J."/>
            <person name="Jenkins J."/>
            <person name="Shu S."/>
            <person name="Song Q."/>
            <person name="Chavarro C."/>
            <person name="Torres-Torres M."/>
            <person name="Geffroy V."/>
            <person name="Moghaddam S.M."/>
            <person name="Gao D."/>
            <person name="Abernathy B."/>
            <person name="Barry K."/>
            <person name="Blair M."/>
            <person name="Brick M.A."/>
            <person name="Chovatia M."/>
            <person name="Gepts P."/>
            <person name="Goodstein D.M."/>
            <person name="Gonzales M."/>
            <person name="Hellsten U."/>
            <person name="Hyten D.L."/>
            <person name="Jia G."/>
            <person name="Kelly J.D."/>
            <person name="Kudrna D."/>
            <person name="Lee R."/>
            <person name="Richard M.M."/>
            <person name="Miklas P.N."/>
            <person name="Osorno J.M."/>
            <person name="Rodrigues J."/>
            <person name="Thareau V."/>
            <person name="Urrea C.A."/>
            <person name="Wang M."/>
            <person name="Yu Y."/>
            <person name="Zhang M."/>
            <person name="Wing R.A."/>
            <person name="Cregan P.B."/>
            <person name="Rokhsar D.S."/>
            <person name="Jackson S.A."/>
        </authorList>
    </citation>
    <scope>NUCLEOTIDE SEQUENCE [LARGE SCALE GENOMIC DNA]</scope>
    <source>
        <strain evidence="4">cv. G19833</strain>
    </source>
</reference>
<dbReference type="EMBL" id="CM002298">
    <property type="protein sequence ID" value="ESW04911.1"/>
    <property type="molecule type" value="Genomic_DNA"/>
</dbReference>
<dbReference type="STRING" id="3885.V7AL96"/>
<evidence type="ECO:0000256" key="2">
    <source>
        <dbReference type="ARBA" id="ARBA00022840"/>
    </source>
</evidence>
<evidence type="ECO:0000313" key="3">
    <source>
        <dbReference type="EMBL" id="ESW04911.1"/>
    </source>
</evidence>
<accession>V7AL96</accession>
<proteinExistence type="predicted"/>
<sequence length="105" mass="12273">MKIEFMALWDGFTTDQNAQVMVLIATNRLSKLDEAILQCLPQTFEIDILDQREMIEMLNCEKIEENIDFDHIAFLCEGYIGSDLFDLCMKVAYFPIIELLDEEKK</sequence>
<dbReference type="Gene3D" id="1.10.8.60">
    <property type="match status" value="1"/>
</dbReference>
<dbReference type="AlphaFoldDB" id="V7AL96"/>
<dbReference type="SUPFAM" id="SSF52540">
    <property type="entry name" value="P-loop containing nucleoside triphosphate hydrolases"/>
    <property type="match status" value="1"/>
</dbReference>
<keyword evidence="1" id="KW-0547">Nucleotide-binding</keyword>
<dbReference type="GO" id="GO:0005741">
    <property type="term" value="C:mitochondrial outer membrane"/>
    <property type="evidence" value="ECO:0007669"/>
    <property type="project" value="TreeGrafter"/>
</dbReference>
<dbReference type="PANTHER" id="PTHR45644">
    <property type="entry name" value="AAA ATPASE, PUTATIVE (AFU_ORTHOLOGUE AFUA_2G12920)-RELATED-RELATED"/>
    <property type="match status" value="1"/>
</dbReference>
<evidence type="ECO:0000313" key="4">
    <source>
        <dbReference type="Proteomes" id="UP000000226"/>
    </source>
</evidence>
<dbReference type="InterPro" id="IPR051701">
    <property type="entry name" value="Mito_OM_Translocase_MSP1"/>
</dbReference>
<dbReference type="eggNOG" id="KOG0737">
    <property type="taxonomic scope" value="Eukaryota"/>
</dbReference>
<dbReference type="OMA" id="IEMLNCE"/>
<evidence type="ECO:0000256" key="1">
    <source>
        <dbReference type="ARBA" id="ARBA00022741"/>
    </source>
</evidence>
<dbReference type="OrthoDB" id="10254455at2759"/>
<dbReference type="Gene3D" id="3.40.50.300">
    <property type="entry name" value="P-loop containing nucleotide triphosphate hydrolases"/>
    <property type="match status" value="1"/>
</dbReference>
<dbReference type="SMR" id="V7AL96"/>
<dbReference type="InterPro" id="IPR027417">
    <property type="entry name" value="P-loop_NTPase"/>
</dbReference>
<gene>
    <name evidence="3" type="ORF">PHAVU_011G136100g</name>
</gene>
<keyword evidence="4" id="KW-1185">Reference proteome</keyword>
<dbReference type="Gramene" id="ESW04911">
    <property type="protein sequence ID" value="ESW04911"/>
    <property type="gene ID" value="PHAVU_011G136100g"/>
</dbReference>